<dbReference type="EMBL" id="CABDUW010000177">
    <property type="protein sequence ID" value="VTJ61559.1"/>
    <property type="molecule type" value="Genomic_DNA"/>
</dbReference>
<sequence>MDTAVNDCHVSGGTGSLTSLQHRAPGNGSSSREPATQRQTAKKTLPGTQHQASSQLGTLPNACGHLCNLKLSVVRRVHTPGGRRCYFGIIWNELCCLITTVEV</sequence>
<name>A0A5E4AYF2_MARMO</name>
<evidence type="ECO:0000256" key="1">
    <source>
        <dbReference type="SAM" id="MobiDB-lite"/>
    </source>
</evidence>
<accession>A0A5E4AYF2</accession>
<feature type="compositionally biased region" description="Polar residues" evidence="1">
    <location>
        <begin position="16"/>
        <end position="39"/>
    </location>
</feature>
<dbReference type="Proteomes" id="UP000335636">
    <property type="component" value="Unassembled WGS sequence"/>
</dbReference>
<comment type="caution">
    <text evidence="2">The sequence shown here is derived from an EMBL/GenBank/DDBJ whole genome shotgun (WGS) entry which is preliminary data.</text>
</comment>
<proteinExistence type="predicted"/>
<evidence type="ECO:0000313" key="3">
    <source>
        <dbReference type="Proteomes" id="UP000335636"/>
    </source>
</evidence>
<reference evidence="2" key="1">
    <citation type="submission" date="2019-04" db="EMBL/GenBank/DDBJ databases">
        <authorList>
            <person name="Alioto T."/>
            <person name="Alioto T."/>
        </authorList>
    </citation>
    <scope>NUCLEOTIDE SEQUENCE [LARGE SCALE GENOMIC DNA]</scope>
</reference>
<protein>
    <submittedName>
        <fullName evidence="2">Uncharacterized protein</fullName>
    </submittedName>
</protein>
<feature type="region of interest" description="Disordered" evidence="1">
    <location>
        <begin position="1"/>
        <end position="53"/>
    </location>
</feature>
<organism evidence="2 3">
    <name type="scientific">Marmota monax</name>
    <name type="common">Woodchuck</name>
    <dbReference type="NCBI Taxonomy" id="9995"/>
    <lineage>
        <taxon>Eukaryota</taxon>
        <taxon>Metazoa</taxon>
        <taxon>Chordata</taxon>
        <taxon>Craniata</taxon>
        <taxon>Vertebrata</taxon>
        <taxon>Euteleostomi</taxon>
        <taxon>Mammalia</taxon>
        <taxon>Eutheria</taxon>
        <taxon>Euarchontoglires</taxon>
        <taxon>Glires</taxon>
        <taxon>Rodentia</taxon>
        <taxon>Sciuromorpha</taxon>
        <taxon>Sciuridae</taxon>
        <taxon>Xerinae</taxon>
        <taxon>Marmotini</taxon>
        <taxon>Marmota</taxon>
    </lineage>
</organism>
<gene>
    <name evidence="2" type="ORF">MONAX_5E041782</name>
</gene>
<dbReference type="AlphaFoldDB" id="A0A5E4AYF2"/>
<evidence type="ECO:0000313" key="2">
    <source>
        <dbReference type="EMBL" id="VTJ61559.1"/>
    </source>
</evidence>
<keyword evidence="3" id="KW-1185">Reference proteome</keyword>